<dbReference type="Proteomes" id="UP001218188">
    <property type="component" value="Unassembled WGS sequence"/>
</dbReference>
<sequence length="98" mass="11022">MALFQVTIQLILAVLKALRSIFEDIPTAPVVPNKLLEETNLITNTTHNYSIPTIQPIVVGGHIFLPRLIKVKEANEELEDDDFDDLPFLETPTPRSLD</sequence>
<evidence type="ECO:0000313" key="3">
    <source>
        <dbReference type="Proteomes" id="UP001218188"/>
    </source>
</evidence>
<accession>A0AAD6SH85</accession>
<gene>
    <name evidence="2" type="ORF">C8F04DRAFT_1267021</name>
</gene>
<feature type="chain" id="PRO_5042289119" evidence="1">
    <location>
        <begin position="18"/>
        <end position="98"/>
    </location>
</feature>
<dbReference type="AlphaFoldDB" id="A0AAD6SH85"/>
<reference evidence="2" key="1">
    <citation type="submission" date="2023-03" db="EMBL/GenBank/DDBJ databases">
        <title>Massive genome expansion in bonnet fungi (Mycena s.s.) driven by repeated elements and novel gene families across ecological guilds.</title>
        <authorList>
            <consortium name="Lawrence Berkeley National Laboratory"/>
            <person name="Harder C.B."/>
            <person name="Miyauchi S."/>
            <person name="Viragh M."/>
            <person name="Kuo A."/>
            <person name="Thoen E."/>
            <person name="Andreopoulos B."/>
            <person name="Lu D."/>
            <person name="Skrede I."/>
            <person name="Drula E."/>
            <person name="Henrissat B."/>
            <person name="Morin E."/>
            <person name="Kohler A."/>
            <person name="Barry K."/>
            <person name="LaButti K."/>
            <person name="Morin E."/>
            <person name="Salamov A."/>
            <person name="Lipzen A."/>
            <person name="Mereny Z."/>
            <person name="Hegedus B."/>
            <person name="Baldrian P."/>
            <person name="Stursova M."/>
            <person name="Weitz H."/>
            <person name="Taylor A."/>
            <person name="Grigoriev I.V."/>
            <person name="Nagy L.G."/>
            <person name="Martin F."/>
            <person name="Kauserud H."/>
        </authorList>
    </citation>
    <scope>NUCLEOTIDE SEQUENCE</scope>
    <source>
        <strain evidence="2">CBHHK200</strain>
    </source>
</reference>
<keyword evidence="1" id="KW-0732">Signal</keyword>
<feature type="signal peptide" evidence="1">
    <location>
        <begin position="1"/>
        <end position="17"/>
    </location>
</feature>
<comment type="caution">
    <text evidence="2">The sequence shown here is derived from an EMBL/GenBank/DDBJ whole genome shotgun (WGS) entry which is preliminary data.</text>
</comment>
<evidence type="ECO:0000313" key="2">
    <source>
        <dbReference type="EMBL" id="KAJ7027450.1"/>
    </source>
</evidence>
<proteinExistence type="predicted"/>
<protein>
    <submittedName>
        <fullName evidence="2">Uncharacterized protein</fullName>
    </submittedName>
</protein>
<evidence type="ECO:0000256" key="1">
    <source>
        <dbReference type="SAM" id="SignalP"/>
    </source>
</evidence>
<dbReference type="EMBL" id="JARJCM010000124">
    <property type="protein sequence ID" value="KAJ7027450.1"/>
    <property type="molecule type" value="Genomic_DNA"/>
</dbReference>
<name>A0AAD6SH85_9AGAR</name>
<keyword evidence="3" id="KW-1185">Reference proteome</keyword>
<organism evidence="2 3">
    <name type="scientific">Mycena alexandri</name>
    <dbReference type="NCBI Taxonomy" id="1745969"/>
    <lineage>
        <taxon>Eukaryota</taxon>
        <taxon>Fungi</taxon>
        <taxon>Dikarya</taxon>
        <taxon>Basidiomycota</taxon>
        <taxon>Agaricomycotina</taxon>
        <taxon>Agaricomycetes</taxon>
        <taxon>Agaricomycetidae</taxon>
        <taxon>Agaricales</taxon>
        <taxon>Marasmiineae</taxon>
        <taxon>Mycenaceae</taxon>
        <taxon>Mycena</taxon>
    </lineage>
</organism>